<dbReference type="SUPFAM" id="SSF90002">
    <property type="entry name" value="Hypothetical protein YjiA, C-terminal domain"/>
    <property type="match status" value="1"/>
</dbReference>
<dbReference type="STRING" id="1890364.A0A2P6NNE8"/>
<dbReference type="PANTHER" id="PTHR13748">
    <property type="entry name" value="COBW-RELATED"/>
    <property type="match status" value="1"/>
</dbReference>
<dbReference type="Proteomes" id="UP000241769">
    <property type="component" value="Unassembled WGS sequence"/>
</dbReference>
<accession>A0A2P6NNE8</accession>
<organism evidence="8 9">
    <name type="scientific">Planoprotostelium fungivorum</name>
    <dbReference type="NCBI Taxonomy" id="1890364"/>
    <lineage>
        <taxon>Eukaryota</taxon>
        <taxon>Amoebozoa</taxon>
        <taxon>Evosea</taxon>
        <taxon>Variosea</taxon>
        <taxon>Cavosteliida</taxon>
        <taxon>Cavosteliaceae</taxon>
        <taxon>Planoprotostelium</taxon>
    </lineage>
</organism>
<evidence type="ECO:0000256" key="2">
    <source>
        <dbReference type="ARBA" id="ARBA00022801"/>
    </source>
</evidence>
<comment type="caution">
    <text evidence="8">The sequence shown here is derived from an EMBL/GenBank/DDBJ whole genome shotgun (WGS) entry which is preliminary data.</text>
</comment>
<sequence>MEESKVPVTIITGFLGAGKTTLINYVLTENHGKKIAVIENEFGKAIEIEGAMMVKDENNQQEWIELPNGCICCAVKDDLLLTVENLVKRRKDKLDHIFIEPSGLADPGALASIFWVDSEVDTNVYLDAIITVVDAKHILQHLEDDSRLDNQAPVSEAHSQIASADRIIVNKLDLIDSEQLSHLKRRIRGVNAAAPLLCVERSKVPLDDILNINAYSISERQELEEKPCEEGHDGHCDHDHHRIHNPQVTTIFIEESKPLDLSKFRLWLGELLWQQDSEKEIPIDIFRCKGQVYAHGEEERWMLQGVHTLFELEASGDRVDYSSSAKASTKRH</sequence>
<dbReference type="GO" id="GO:0005737">
    <property type="term" value="C:cytoplasm"/>
    <property type="evidence" value="ECO:0007669"/>
    <property type="project" value="TreeGrafter"/>
</dbReference>
<feature type="domain" description="CobW C-terminal" evidence="7">
    <location>
        <begin position="249"/>
        <end position="317"/>
    </location>
</feature>
<evidence type="ECO:0000313" key="9">
    <source>
        <dbReference type="Proteomes" id="UP000241769"/>
    </source>
</evidence>
<keyword evidence="1" id="KW-0547">Nucleotide-binding</keyword>
<dbReference type="OrthoDB" id="258627at2759"/>
<protein>
    <submittedName>
        <fullName evidence="8">COBW domain-containing protein 2-like</fullName>
    </submittedName>
</protein>
<dbReference type="InterPro" id="IPR036627">
    <property type="entry name" value="CobW-likC_sf"/>
</dbReference>
<dbReference type="InterPro" id="IPR027417">
    <property type="entry name" value="P-loop_NTPase"/>
</dbReference>
<dbReference type="SUPFAM" id="SSF52540">
    <property type="entry name" value="P-loop containing nucleoside triphosphate hydrolases"/>
    <property type="match status" value="1"/>
</dbReference>
<dbReference type="Gene3D" id="3.40.50.300">
    <property type="entry name" value="P-loop containing nucleotide triphosphate hydrolases"/>
    <property type="match status" value="1"/>
</dbReference>
<dbReference type="InterPro" id="IPR051316">
    <property type="entry name" value="Zinc-reg_GTPase_activator"/>
</dbReference>
<dbReference type="Gene3D" id="3.30.1220.10">
    <property type="entry name" value="CobW-like, C-terminal domain"/>
    <property type="match status" value="1"/>
</dbReference>
<evidence type="ECO:0000313" key="8">
    <source>
        <dbReference type="EMBL" id="PRP85428.1"/>
    </source>
</evidence>
<dbReference type="InParanoid" id="A0A2P6NNE8"/>
<dbReference type="GO" id="GO:0016787">
    <property type="term" value="F:hydrolase activity"/>
    <property type="evidence" value="ECO:0007669"/>
    <property type="project" value="UniProtKB-KW"/>
</dbReference>
<dbReference type="Pfam" id="PF07683">
    <property type="entry name" value="CobW_C"/>
    <property type="match status" value="1"/>
</dbReference>
<dbReference type="Pfam" id="PF02492">
    <property type="entry name" value="cobW"/>
    <property type="match status" value="1"/>
</dbReference>
<dbReference type="InterPro" id="IPR003495">
    <property type="entry name" value="CobW/HypB/UreG_nucleotide-bd"/>
</dbReference>
<proteinExistence type="inferred from homology"/>
<evidence type="ECO:0000256" key="1">
    <source>
        <dbReference type="ARBA" id="ARBA00022741"/>
    </source>
</evidence>
<dbReference type="InterPro" id="IPR011629">
    <property type="entry name" value="CobW-like_C"/>
</dbReference>
<dbReference type="CDD" id="cd03112">
    <property type="entry name" value="CobW-like"/>
    <property type="match status" value="1"/>
</dbReference>
<comment type="catalytic activity">
    <reaction evidence="5">
        <text>GTP + H2O = GDP + phosphate + H(+)</text>
        <dbReference type="Rhea" id="RHEA:19669"/>
        <dbReference type="ChEBI" id="CHEBI:15377"/>
        <dbReference type="ChEBI" id="CHEBI:15378"/>
        <dbReference type="ChEBI" id="CHEBI:37565"/>
        <dbReference type="ChEBI" id="CHEBI:43474"/>
        <dbReference type="ChEBI" id="CHEBI:58189"/>
    </reaction>
    <physiologicalReaction direction="left-to-right" evidence="5">
        <dbReference type="Rhea" id="RHEA:19670"/>
    </physiologicalReaction>
</comment>
<evidence type="ECO:0000256" key="3">
    <source>
        <dbReference type="ARBA" id="ARBA00023186"/>
    </source>
</evidence>
<evidence type="ECO:0000259" key="6">
    <source>
        <dbReference type="Pfam" id="PF02492"/>
    </source>
</evidence>
<evidence type="ECO:0000259" key="7">
    <source>
        <dbReference type="Pfam" id="PF07683"/>
    </source>
</evidence>
<dbReference type="AlphaFoldDB" id="A0A2P6NNE8"/>
<gene>
    <name evidence="8" type="ORF">PROFUN_06974</name>
</gene>
<comment type="similarity">
    <text evidence="4">Belongs to the SIMIBI class G3E GTPase family. ZNG1 subfamily.</text>
</comment>
<feature type="domain" description="CobW/HypB/UreG nucleotide-binding" evidence="6">
    <location>
        <begin position="7"/>
        <end position="196"/>
    </location>
</feature>
<dbReference type="EMBL" id="MDYQ01000045">
    <property type="protein sequence ID" value="PRP85428.1"/>
    <property type="molecule type" value="Genomic_DNA"/>
</dbReference>
<dbReference type="PANTHER" id="PTHR13748:SF62">
    <property type="entry name" value="COBW DOMAIN-CONTAINING PROTEIN"/>
    <property type="match status" value="1"/>
</dbReference>
<keyword evidence="9" id="KW-1185">Reference proteome</keyword>
<keyword evidence="2" id="KW-0378">Hydrolase</keyword>
<dbReference type="FunCoup" id="A0A2P6NNE8">
    <property type="interactions" value="81"/>
</dbReference>
<reference evidence="8 9" key="1">
    <citation type="journal article" date="2018" name="Genome Biol. Evol.">
        <title>Multiple Roots of Fruiting Body Formation in Amoebozoa.</title>
        <authorList>
            <person name="Hillmann F."/>
            <person name="Forbes G."/>
            <person name="Novohradska S."/>
            <person name="Ferling I."/>
            <person name="Riege K."/>
            <person name="Groth M."/>
            <person name="Westermann M."/>
            <person name="Marz M."/>
            <person name="Spaller T."/>
            <person name="Winckler T."/>
            <person name="Schaap P."/>
            <person name="Glockner G."/>
        </authorList>
    </citation>
    <scope>NUCLEOTIDE SEQUENCE [LARGE SCALE GENOMIC DNA]</scope>
    <source>
        <strain evidence="8 9">Jena</strain>
    </source>
</reference>
<dbReference type="GO" id="GO:0000166">
    <property type="term" value="F:nucleotide binding"/>
    <property type="evidence" value="ECO:0007669"/>
    <property type="project" value="UniProtKB-KW"/>
</dbReference>
<name>A0A2P6NNE8_9EUKA</name>
<evidence type="ECO:0000256" key="4">
    <source>
        <dbReference type="ARBA" id="ARBA00034320"/>
    </source>
</evidence>
<evidence type="ECO:0000256" key="5">
    <source>
        <dbReference type="ARBA" id="ARBA00049117"/>
    </source>
</evidence>
<keyword evidence="3" id="KW-0143">Chaperone</keyword>